<dbReference type="OrthoDB" id="9784202at2"/>
<keyword evidence="2" id="KW-1003">Cell membrane</keyword>
<keyword evidence="4 6" id="KW-1133">Transmembrane helix</keyword>
<dbReference type="AlphaFoldDB" id="A0A1U9NRM1"/>
<evidence type="ECO:0000256" key="1">
    <source>
        <dbReference type="ARBA" id="ARBA00004651"/>
    </source>
</evidence>
<gene>
    <name evidence="7" type="ORF">STSP2_03381</name>
</gene>
<evidence type="ECO:0000256" key="4">
    <source>
        <dbReference type="ARBA" id="ARBA00022989"/>
    </source>
</evidence>
<evidence type="ECO:0000256" key="3">
    <source>
        <dbReference type="ARBA" id="ARBA00022692"/>
    </source>
</evidence>
<dbReference type="STRING" id="1936003.STSP2_03381"/>
<keyword evidence="8" id="KW-1185">Reference proteome</keyword>
<dbReference type="EMBL" id="CP019791">
    <property type="protein sequence ID" value="AQT70176.1"/>
    <property type="molecule type" value="Genomic_DNA"/>
</dbReference>
<feature type="transmembrane region" description="Helical" evidence="6">
    <location>
        <begin position="138"/>
        <end position="158"/>
    </location>
</feature>
<evidence type="ECO:0000313" key="8">
    <source>
        <dbReference type="Proteomes" id="UP000189674"/>
    </source>
</evidence>
<feature type="transmembrane region" description="Helical" evidence="6">
    <location>
        <begin position="39"/>
        <end position="61"/>
    </location>
</feature>
<dbReference type="PANTHER" id="PTHR38825">
    <property type="entry name" value="LYSINE EXPORTER PROTEIN (LYSE/YGGA)"/>
    <property type="match status" value="1"/>
</dbReference>
<keyword evidence="3 6" id="KW-0812">Transmembrane</keyword>
<dbReference type="PANTHER" id="PTHR38825:SF1">
    <property type="entry name" value="TRANSPORTER, LYSE FAMILY"/>
    <property type="match status" value="1"/>
</dbReference>
<name>A0A1U9NRM1_9BACT</name>
<dbReference type="GO" id="GO:0006865">
    <property type="term" value="P:amino acid transport"/>
    <property type="evidence" value="ECO:0007669"/>
    <property type="project" value="InterPro"/>
</dbReference>
<sequence length="205" mass="21887" precursor="true">MAEFLFSTVIISLSGVMAPGAMTAATLAHGTRHRHAGALITAGHAVVELPLIAFLLIGLATFLQNPAVKIAVGIAGGGFLCYMGYGMLKDMRNAEFKAGSMGSQKPLTAGIILSATNPYFLIWWATIGVKLALEAKEFSMLALVLFATLHLTCDLIWLEFLSHASYQGSKIMGDKLQKWVLGICGTALLFFGIKFLYDAATDLIG</sequence>
<feature type="transmembrane region" description="Helical" evidence="6">
    <location>
        <begin position="67"/>
        <end position="85"/>
    </location>
</feature>
<dbReference type="KEGG" id="alus:STSP2_03381"/>
<feature type="transmembrane region" description="Helical" evidence="6">
    <location>
        <begin position="6"/>
        <end position="27"/>
    </location>
</feature>
<feature type="transmembrane region" description="Helical" evidence="6">
    <location>
        <begin position="106"/>
        <end position="126"/>
    </location>
</feature>
<protein>
    <submittedName>
        <fullName evidence="7">Threonine efflux system</fullName>
    </submittedName>
</protein>
<dbReference type="Pfam" id="PF01810">
    <property type="entry name" value="LysE"/>
    <property type="match status" value="1"/>
</dbReference>
<evidence type="ECO:0000313" key="7">
    <source>
        <dbReference type="EMBL" id="AQT70176.1"/>
    </source>
</evidence>
<dbReference type="RefSeq" id="WP_146663785.1">
    <property type="nucleotide sequence ID" value="NZ_CP019791.1"/>
</dbReference>
<dbReference type="GO" id="GO:0005886">
    <property type="term" value="C:plasma membrane"/>
    <property type="evidence" value="ECO:0007669"/>
    <property type="project" value="UniProtKB-SubCell"/>
</dbReference>
<proteinExistence type="predicted"/>
<reference evidence="8" key="1">
    <citation type="submission" date="2017-02" db="EMBL/GenBank/DDBJ databases">
        <title>Comparative genomics and description of representatives of a novel lineage of planctomycetes thriving in anoxic sediments.</title>
        <authorList>
            <person name="Spring S."/>
            <person name="Bunk B."/>
            <person name="Sproer C."/>
        </authorList>
    </citation>
    <scope>NUCLEOTIDE SEQUENCE [LARGE SCALE GENOMIC DNA]</scope>
    <source>
        <strain evidence="8">ST-NAGAB-D1</strain>
    </source>
</reference>
<feature type="transmembrane region" description="Helical" evidence="6">
    <location>
        <begin position="179"/>
        <end position="197"/>
    </location>
</feature>
<evidence type="ECO:0000256" key="6">
    <source>
        <dbReference type="SAM" id="Phobius"/>
    </source>
</evidence>
<evidence type="ECO:0000256" key="5">
    <source>
        <dbReference type="ARBA" id="ARBA00023136"/>
    </source>
</evidence>
<dbReference type="Proteomes" id="UP000189674">
    <property type="component" value="Chromosome"/>
</dbReference>
<accession>A0A1U9NRM1</accession>
<organism evidence="7 8">
    <name type="scientific">Anaerohalosphaera lusitana</name>
    <dbReference type="NCBI Taxonomy" id="1936003"/>
    <lineage>
        <taxon>Bacteria</taxon>
        <taxon>Pseudomonadati</taxon>
        <taxon>Planctomycetota</taxon>
        <taxon>Phycisphaerae</taxon>
        <taxon>Sedimentisphaerales</taxon>
        <taxon>Anaerohalosphaeraceae</taxon>
        <taxon>Anaerohalosphaera</taxon>
    </lineage>
</organism>
<dbReference type="InterPro" id="IPR001123">
    <property type="entry name" value="LeuE-type"/>
</dbReference>
<evidence type="ECO:0000256" key="2">
    <source>
        <dbReference type="ARBA" id="ARBA00022475"/>
    </source>
</evidence>
<comment type="subcellular location">
    <subcellularLocation>
        <location evidence="1">Cell membrane</location>
        <topology evidence="1">Multi-pass membrane protein</topology>
    </subcellularLocation>
</comment>
<keyword evidence="5 6" id="KW-0472">Membrane</keyword>